<dbReference type="Pfam" id="PF13855">
    <property type="entry name" value="LRR_8"/>
    <property type="match status" value="1"/>
</dbReference>
<dbReference type="GO" id="GO:0005524">
    <property type="term" value="F:ATP binding"/>
    <property type="evidence" value="ECO:0007669"/>
    <property type="project" value="InterPro"/>
</dbReference>
<evidence type="ECO:0000256" key="4">
    <source>
        <dbReference type="ARBA" id="ARBA00022729"/>
    </source>
</evidence>
<dbReference type="SUPFAM" id="SSF52058">
    <property type="entry name" value="L domain-like"/>
    <property type="match status" value="1"/>
</dbReference>
<comment type="caution">
    <text evidence="12">The sequence shown here is derived from an EMBL/GenBank/DDBJ whole genome shotgun (WGS) entry which is preliminary data.</text>
</comment>
<keyword evidence="13" id="KW-1185">Reference proteome</keyword>
<sequence>MATTVPVFALLLSLLVLPTLPTLCSSQSDADSLSKFKKSLKNGDSKLKNWVPGSSPCRKKWIGVMCDGETIIGLHLTNLGLSGSVDVESLLKLRSLRTISLVKNKFEGSIPKLNKLGALRAIYLSNNQFTGEIPNDYFESMGSLKKVWLNQNKFSGKIPDSLMQLQNLMELHLEGNRFSGKIPSLKYPNVMKSLDLKGNKLDGKIPESFSKFNASVFEGNNELCGKPLEKHCDTADSRKVQQEDEKQEEPNSPPQSSSQLNATVVISAVTLVVVVFFVVVAIISTNREDELTNHHSSSRETLRQGNNVPESTRQKPLESSRKSGPEGKIKRGSSQKGNKNGMADLVVVNEEKGSFGLQDLMKAAAEVLGSGGLGSAYKAVMGNGLAVVVKRMREMNRLGKDGFETEMQRFGALKHPNVLTPLAYHFRREEKLIVSQYMPSGSLLYALHGDRGVFHAKLNWSNRLKIIKGITQGLGYIHTQLKIYEVPHGNLKASNVLLTETYEPMLSDYGFYSLIDADKVTQGLFAYKSPEYIQSQKISPKSDIYCLGIVLLEIVTGKFPSQYLNTGNGGIDIVQWAQSSISEDRVEELVDPEILSTSSDSINQVVSIIRIGVACVESNPDQRLTMNEVICKILEVS</sequence>
<keyword evidence="4 10" id="KW-0732">Signal</keyword>
<gene>
    <name evidence="12" type="ORF">EPI10_012574</name>
</gene>
<dbReference type="AlphaFoldDB" id="A0A5B6UKH7"/>
<feature type="compositionally biased region" description="Basic and acidic residues" evidence="8">
    <location>
        <begin position="234"/>
        <end position="244"/>
    </location>
</feature>
<dbReference type="InterPro" id="IPR046959">
    <property type="entry name" value="PRK1-6/SRF4-like"/>
</dbReference>
<dbReference type="EMBL" id="SMMG02000010">
    <property type="protein sequence ID" value="KAA3457903.1"/>
    <property type="molecule type" value="Genomic_DNA"/>
</dbReference>
<dbReference type="Pfam" id="PF08263">
    <property type="entry name" value="LRRNT_2"/>
    <property type="match status" value="1"/>
</dbReference>
<protein>
    <submittedName>
        <fullName evidence="12">Pollen receptor-like kinase 3</fullName>
    </submittedName>
</protein>
<dbReference type="PROSITE" id="PS50011">
    <property type="entry name" value="PROTEIN_KINASE_DOM"/>
    <property type="match status" value="1"/>
</dbReference>
<feature type="chain" id="PRO_5022776291" evidence="10">
    <location>
        <begin position="27"/>
        <end position="637"/>
    </location>
</feature>
<dbReference type="InterPro" id="IPR011009">
    <property type="entry name" value="Kinase-like_dom_sf"/>
</dbReference>
<keyword evidence="12" id="KW-0808">Transferase</keyword>
<evidence type="ECO:0000313" key="12">
    <source>
        <dbReference type="EMBL" id="KAA3457903.1"/>
    </source>
</evidence>
<evidence type="ECO:0000256" key="7">
    <source>
        <dbReference type="ARBA" id="ARBA00023136"/>
    </source>
</evidence>
<dbReference type="SUPFAM" id="SSF56112">
    <property type="entry name" value="Protein kinase-like (PK-like)"/>
    <property type="match status" value="1"/>
</dbReference>
<reference evidence="12" key="1">
    <citation type="submission" date="2019-08" db="EMBL/GenBank/DDBJ databases">
        <authorList>
            <person name="Liu F."/>
        </authorList>
    </citation>
    <scope>NUCLEOTIDE SEQUENCE [LARGE SCALE GENOMIC DNA]</scope>
    <source>
        <strain evidence="12">PA1801</strain>
        <tissue evidence="12">Leaf</tissue>
    </source>
</reference>
<keyword evidence="3 9" id="KW-0812">Transmembrane</keyword>
<evidence type="ECO:0000256" key="5">
    <source>
        <dbReference type="ARBA" id="ARBA00022737"/>
    </source>
</evidence>
<name>A0A5B6UKH7_9ROSI</name>
<dbReference type="Gene3D" id="1.10.510.10">
    <property type="entry name" value="Transferase(Phosphotransferase) domain 1"/>
    <property type="match status" value="1"/>
</dbReference>
<proteinExistence type="predicted"/>
<dbReference type="InterPro" id="IPR013210">
    <property type="entry name" value="LRR_N_plant-typ"/>
</dbReference>
<feature type="domain" description="Protein kinase" evidence="11">
    <location>
        <begin position="362"/>
        <end position="637"/>
    </location>
</feature>
<dbReference type="InterPro" id="IPR000719">
    <property type="entry name" value="Prot_kinase_dom"/>
</dbReference>
<feature type="region of interest" description="Disordered" evidence="8">
    <location>
        <begin position="290"/>
        <end position="341"/>
    </location>
</feature>
<dbReference type="Gene3D" id="3.80.10.10">
    <property type="entry name" value="Ribonuclease Inhibitor"/>
    <property type="match status" value="2"/>
</dbReference>
<evidence type="ECO:0000256" key="3">
    <source>
        <dbReference type="ARBA" id="ARBA00022692"/>
    </source>
</evidence>
<evidence type="ECO:0000256" key="6">
    <source>
        <dbReference type="ARBA" id="ARBA00022989"/>
    </source>
</evidence>
<dbReference type="FunFam" id="3.80.10.10:FF:000400">
    <property type="entry name" value="Nuclear pore complex protein NUP107"/>
    <property type="match status" value="1"/>
</dbReference>
<evidence type="ECO:0000256" key="1">
    <source>
        <dbReference type="ARBA" id="ARBA00004370"/>
    </source>
</evidence>
<comment type="subcellular location">
    <subcellularLocation>
        <location evidence="1">Membrane</location>
    </subcellularLocation>
</comment>
<keyword evidence="5" id="KW-0677">Repeat</keyword>
<evidence type="ECO:0000256" key="9">
    <source>
        <dbReference type="SAM" id="Phobius"/>
    </source>
</evidence>
<keyword evidence="6 9" id="KW-1133">Transmembrane helix</keyword>
<dbReference type="Pfam" id="PF00069">
    <property type="entry name" value="Pkinase"/>
    <property type="match status" value="1"/>
</dbReference>
<keyword evidence="12" id="KW-0418">Kinase</keyword>
<feature type="compositionally biased region" description="Basic and acidic residues" evidence="8">
    <location>
        <begin position="290"/>
        <end position="302"/>
    </location>
</feature>
<evidence type="ECO:0000259" key="11">
    <source>
        <dbReference type="PROSITE" id="PS50011"/>
    </source>
</evidence>
<evidence type="ECO:0000256" key="8">
    <source>
        <dbReference type="SAM" id="MobiDB-lite"/>
    </source>
</evidence>
<dbReference type="Gene3D" id="3.30.200.20">
    <property type="entry name" value="Phosphorylase Kinase, domain 1"/>
    <property type="match status" value="1"/>
</dbReference>
<evidence type="ECO:0000256" key="10">
    <source>
        <dbReference type="SAM" id="SignalP"/>
    </source>
</evidence>
<accession>A0A5B6UKH7</accession>
<keyword evidence="12" id="KW-0675">Receptor</keyword>
<dbReference type="PANTHER" id="PTHR48007">
    <property type="entry name" value="LEUCINE-RICH REPEAT RECEPTOR-LIKE PROTEIN KINASE PXC1"/>
    <property type="match status" value="1"/>
</dbReference>
<evidence type="ECO:0000256" key="2">
    <source>
        <dbReference type="ARBA" id="ARBA00022614"/>
    </source>
</evidence>
<feature type="transmembrane region" description="Helical" evidence="9">
    <location>
        <begin position="260"/>
        <end position="283"/>
    </location>
</feature>
<dbReference type="Proteomes" id="UP000325315">
    <property type="component" value="Unassembled WGS sequence"/>
</dbReference>
<dbReference type="Pfam" id="PF00560">
    <property type="entry name" value="LRR_1"/>
    <property type="match status" value="1"/>
</dbReference>
<dbReference type="PANTHER" id="PTHR48007:SF29">
    <property type="entry name" value="POLLEN RECEPTOR-LIKE KINASE 3"/>
    <property type="match status" value="1"/>
</dbReference>
<keyword evidence="2" id="KW-0433">Leucine-rich repeat</keyword>
<dbReference type="InterPro" id="IPR032675">
    <property type="entry name" value="LRR_dom_sf"/>
</dbReference>
<evidence type="ECO:0000313" key="13">
    <source>
        <dbReference type="Proteomes" id="UP000325315"/>
    </source>
</evidence>
<feature type="region of interest" description="Disordered" evidence="8">
    <location>
        <begin position="234"/>
        <end position="259"/>
    </location>
</feature>
<dbReference type="InterPro" id="IPR001611">
    <property type="entry name" value="Leu-rich_rpt"/>
</dbReference>
<organism evidence="12 13">
    <name type="scientific">Gossypium australe</name>
    <dbReference type="NCBI Taxonomy" id="47621"/>
    <lineage>
        <taxon>Eukaryota</taxon>
        <taxon>Viridiplantae</taxon>
        <taxon>Streptophyta</taxon>
        <taxon>Embryophyta</taxon>
        <taxon>Tracheophyta</taxon>
        <taxon>Spermatophyta</taxon>
        <taxon>Magnoliopsida</taxon>
        <taxon>eudicotyledons</taxon>
        <taxon>Gunneridae</taxon>
        <taxon>Pentapetalae</taxon>
        <taxon>rosids</taxon>
        <taxon>malvids</taxon>
        <taxon>Malvales</taxon>
        <taxon>Malvaceae</taxon>
        <taxon>Malvoideae</taxon>
        <taxon>Gossypium</taxon>
    </lineage>
</organism>
<dbReference type="OrthoDB" id="418615at2759"/>
<dbReference type="GO" id="GO:0004672">
    <property type="term" value="F:protein kinase activity"/>
    <property type="evidence" value="ECO:0007669"/>
    <property type="project" value="InterPro"/>
</dbReference>
<dbReference type="GO" id="GO:0016020">
    <property type="term" value="C:membrane"/>
    <property type="evidence" value="ECO:0007669"/>
    <property type="project" value="UniProtKB-SubCell"/>
</dbReference>
<feature type="signal peptide" evidence="10">
    <location>
        <begin position="1"/>
        <end position="26"/>
    </location>
</feature>
<feature type="compositionally biased region" description="Basic and acidic residues" evidence="8">
    <location>
        <begin position="312"/>
        <end position="329"/>
    </location>
</feature>
<keyword evidence="7 9" id="KW-0472">Membrane</keyword>